<proteinExistence type="predicted"/>
<dbReference type="SUPFAM" id="SSF81901">
    <property type="entry name" value="HCP-like"/>
    <property type="match status" value="1"/>
</dbReference>
<evidence type="ECO:0000313" key="2">
    <source>
        <dbReference type="Proteomes" id="UP000637980"/>
    </source>
</evidence>
<sequence>MKNALFMDGIVTHSGAFARLIASLGCASVLTFFAVGNAQALDANKGTNAMAAVNQMAKVTPQQALKEGARAYYSGEKDKALSPLRYAAQNGQAMAAWKLGRMYSQGDGVPEDDLQAFRYFSQVVREYSSDGPKSHSAPFVASALVEIGRYFLTGIDDTPVKKNPHKAHEVFTYAASYFGDADAQYNLGLMYLDNRLPDFDRRLAARWLKLAAVKGHVGAQAKFGELLFFSKEMTAARMTGLKWMTLARRQVAGSESNAWIVALHEKAFSLASEKERRKSANWADEWLSKRGLVVASSN</sequence>
<accession>A0ABQ3DUC2</accession>
<dbReference type="Pfam" id="PF08238">
    <property type="entry name" value="Sel1"/>
    <property type="match status" value="3"/>
</dbReference>
<organism evidence="1 2">
    <name type="scientific">Pseudovibrio japonicus</name>
    <dbReference type="NCBI Taxonomy" id="366534"/>
    <lineage>
        <taxon>Bacteria</taxon>
        <taxon>Pseudomonadati</taxon>
        <taxon>Pseudomonadota</taxon>
        <taxon>Alphaproteobacteria</taxon>
        <taxon>Hyphomicrobiales</taxon>
        <taxon>Stappiaceae</taxon>
        <taxon>Pseudovibrio</taxon>
    </lineage>
</organism>
<dbReference type="InterPro" id="IPR050767">
    <property type="entry name" value="Sel1_AlgK"/>
</dbReference>
<dbReference type="EMBL" id="BMXE01000001">
    <property type="protein sequence ID" value="GHB16764.1"/>
    <property type="molecule type" value="Genomic_DNA"/>
</dbReference>
<dbReference type="Proteomes" id="UP000637980">
    <property type="component" value="Unassembled WGS sequence"/>
</dbReference>
<evidence type="ECO:0000313" key="1">
    <source>
        <dbReference type="EMBL" id="GHB16764.1"/>
    </source>
</evidence>
<dbReference type="RefSeq" id="WP_209008733.1">
    <property type="nucleotide sequence ID" value="NZ_BMXE01000001.1"/>
</dbReference>
<comment type="caution">
    <text evidence="1">The sequence shown here is derived from an EMBL/GenBank/DDBJ whole genome shotgun (WGS) entry which is preliminary data.</text>
</comment>
<dbReference type="Gene3D" id="1.25.40.10">
    <property type="entry name" value="Tetratricopeptide repeat domain"/>
    <property type="match status" value="2"/>
</dbReference>
<dbReference type="PANTHER" id="PTHR11102">
    <property type="entry name" value="SEL-1-LIKE PROTEIN"/>
    <property type="match status" value="1"/>
</dbReference>
<dbReference type="SMART" id="SM00671">
    <property type="entry name" value="SEL1"/>
    <property type="match status" value="4"/>
</dbReference>
<name>A0ABQ3DUC2_9HYPH</name>
<dbReference type="PANTHER" id="PTHR11102:SF160">
    <property type="entry name" value="ERAD-ASSOCIATED E3 UBIQUITIN-PROTEIN LIGASE COMPONENT HRD3"/>
    <property type="match status" value="1"/>
</dbReference>
<dbReference type="InterPro" id="IPR006597">
    <property type="entry name" value="Sel1-like"/>
</dbReference>
<keyword evidence="2" id="KW-1185">Reference proteome</keyword>
<dbReference type="InterPro" id="IPR011990">
    <property type="entry name" value="TPR-like_helical_dom_sf"/>
</dbReference>
<protein>
    <submittedName>
        <fullName evidence="1">Exopolysaccharide production negative regulator</fullName>
    </submittedName>
</protein>
<reference evidence="2" key="1">
    <citation type="journal article" date="2019" name="Int. J. Syst. Evol. Microbiol.">
        <title>The Global Catalogue of Microorganisms (GCM) 10K type strain sequencing project: providing services to taxonomists for standard genome sequencing and annotation.</title>
        <authorList>
            <consortium name="The Broad Institute Genomics Platform"/>
            <consortium name="The Broad Institute Genome Sequencing Center for Infectious Disease"/>
            <person name="Wu L."/>
            <person name="Ma J."/>
        </authorList>
    </citation>
    <scope>NUCLEOTIDE SEQUENCE [LARGE SCALE GENOMIC DNA]</scope>
    <source>
        <strain evidence="2">KCTC 12861</strain>
    </source>
</reference>
<gene>
    <name evidence="1" type="ORF">GCM10007094_00110</name>
</gene>